<keyword evidence="1" id="KW-0812">Transmembrane</keyword>
<comment type="caution">
    <text evidence="2">The sequence shown here is derived from an EMBL/GenBank/DDBJ whole genome shotgun (WGS) entry which is preliminary data.</text>
</comment>
<evidence type="ECO:0000313" key="3">
    <source>
        <dbReference type="Proteomes" id="UP000821853"/>
    </source>
</evidence>
<keyword evidence="1" id="KW-0472">Membrane</keyword>
<evidence type="ECO:0000313" key="2">
    <source>
        <dbReference type="EMBL" id="KAH9385007.1"/>
    </source>
</evidence>
<dbReference type="VEuPathDB" id="VectorBase:HLOH_060699"/>
<dbReference type="Proteomes" id="UP000821853">
    <property type="component" value="Unassembled WGS sequence"/>
</dbReference>
<gene>
    <name evidence="2" type="ORF">HPB48_027043</name>
</gene>
<proteinExistence type="predicted"/>
<dbReference type="Gene3D" id="3.60.10.10">
    <property type="entry name" value="Endonuclease/exonuclease/phosphatase"/>
    <property type="match status" value="1"/>
</dbReference>
<reference evidence="2 3" key="1">
    <citation type="journal article" date="2020" name="Cell">
        <title>Large-Scale Comparative Analyses of Tick Genomes Elucidate Their Genetic Diversity and Vector Capacities.</title>
        <authorList>
            <consortium name="Tick Genome and Microbiome Consortium (TIGMIC)"/>
            <person name="Jia N."/>
            <person name="Wang J."/>
            <person name="Shi W."/>
            <person name="Du L."/>
            <person name="Sun Y."/>
            <person name="Zhan W."/>
            <person name="Jiang J.F."/>
            <person name="Wang Q."/>
            <person name="Zhang B."/>
            <person name="Ji P."/>
            <person name="Bell-Sakyi L."/>
            <person name="Cui X.M."/>
            <person name="Yuan T.T."/>
            <person name="Jiang B.G."/>
            <person name="Yang W.F."/>
            <person name="Lam T.T."/>
            <person name="Chang Q.C."/>
            <person name="Ding S.J."/>
            <person name="Wang X.J."/>
            <person name="Zhu J.G."/>
            <person name="Ruan X.D."/>
            <person name="Zhao L."/>
            <person name="Wei J.T."/>
            <person name="Ye R.Z."/>
            <person name="Que T.C."/>
            <person name="Du C.H."/>
            <person name="Zhou Y.H."/>
            <person name="Cheng J.X."/>
            <person name="Dai P.F."/>
            <person name="Guo W.B."/>
            <person name="Han X.H."/>
            <person name="Huang E.J."/>
            <person name="Li L.F."/>
            <person name="Wei W."/>
            <person name="Gao Y.C."/>
            <person name="Liu J.Z."/>
            <person name="Shao H.Z."/>
            <person name="Wang X."/>
            <person name="Wang C.C."/>
            <person name="Yang T.C."/>
            <person name="Huo Q.B."/>
            <person name="Li W."/>
            <person name="Chen H.Y."/>
            <person name="Chen S.E."/>
            <person name="Zhou L.G."/>
            <person name="Ni X.B."/>
            <person name="Tian J.H."/>
            <person name="Sheng Y."/>
            <person name="Liu T."/>
            <person name="Pan Y.S."/>
            <person name="Xia L.Y."/>
            <person name="Li J."/>
            <person name="Zhao F."/>
            <person name="Cao W.C."/>
        </authorList>
    </citation>
    <scope>NUCLEOTIDE SEQUENCE [LARGE SCALE GENOMIC DNA]</scope>
    <source>
        <strain evidence="2">HaeL-2018</strain>
    </source>
</reference>
<organism evidence="2 3">
    <name type="scientific">Haemaphysalis longicornis</name>
    <name type="common">Bush tick</name>
    <dbReference type="NCBI Taxonomy" id="44386"/>
    <lineage>
        <taxon>Eukaryota</taxon>
        <taxon>Metazoa</taxon>
        <taxon>Ecdysozoa</taxon>
        <taxon>Arthropoda</taxon>
        <taxon>Chelicerata</taxon>
        <taxon>Arachnida</taxon>
        <taxon>Acari</taxon>
        <taxon>Parasitiformes</taxon>
        <taxon>Ixodida</taxon>
        <taxon>Ixodoidea</taxon>
        <taxon>Ixodidae</taxon>
        <taxon>Haemaphysalinae</taxon>
        <taxon>Haemaphysalis</taxon>
    </lineage>
</organism>
<dbReference type="EMBL" id="JABSTR010003659">
    <property type="protein sequence ID" value="KAH9385007.1"/>
    <property type="molecule type" value="Genomic_DNA"/>
</dbReference>
<evidence type="ECO:0000256" key="1">
    <source>
        <dbReference type="SAM" id="Phobius"/>
    </source>
</evidence>
<dbReference type="SUPFAM" id="SSF56219">
    <property type="entry name" value="DNase I-like"/>
    <property type="match status" value="1"/>
</dbReference>
<accession>A0A9J6H2T8</accession>
<dbReference type="OrthoDB" id="8069600at2759"/>
<keyword evidence="3" id="KW-1185">Reference proteome</keyword>
<dbReference type="AlphaFoldDB" id="A0A9J6H2T8"/>
<keyword evidence="1" id="KW-1133">Transmembrane helix</keyword>
<feature type="transmembrane region" description="Helical" evidence="1">
    <location>
        <begin position="20"/>
        <end position="37"/>
    </location>
</feature>
<dbReference type="InterPro" id="IPR036691">
    <property type="entry name" value="Endo/exonu/phosph_ase_sf"/>
</dbReference>
<protein>
    <submittedName>
        <fullName evidence="2">Uncharacterized protein</fullName>
    </submittedName>
</protein>
<name>A0A9J6H2T8_HAELO</name>
<sequence length="229" mass="25383">MSRLRSRVKRCSTQNQLLRLAPVISASLCVLFLLIHYRRTPVSVKEAADRRGELLRTVRLCYDKGLPRLAKPTACNPRSVLNFLLVNLLLLSGDIHCNPGPFRLQYYNARSLLNKIPGLQSDLSCNPADAVCVSETWLGDSVQDHEIFGPEYAVFRKDRRGRGGGVLIAVKHEGSPTRRADLECPNSELVWTQLNCRGGKLLLGSFTGPLPRGTVPSPSYVRFSIVSAV</sequence>